<feature type="transmembrane region" description="Helical" evidence="6">
    <location>
        <begin position="189"/>
        <end position="209"/>
    </location>
</feature>
<feature type="transmembrane region" description="Helical" evidence="6">
    <location>
        <begin position="12"/>
        <end position="32"/>
    </location>
</feature>
<name>A0A3S0ZEU1_9BURK</name>
<dbReference type="Pfam" id="PF01810">
    <property type="entry name" value="LysE"/>
    <property type="match status" value="1"/>
</dbReference>
<evidence type="ECO:0000256" key="4">
    <source>
        <dbReference type="ARBA" id="ARBA00022989"/>
    </source>
</evidence>
<dbReference type="GO" id="GO:0015171">
    <property type="term" value="F:amino acid transmembrane transporter activity"/>
    <property type="evidence" value="ECO:0007669"/>
    <property type="project" value="TreeGrafter"/>
</dbReference>
<protein>
    <submittedName>
        <fullName evidence="7">Amino acid transporter</fullName>
    </submittedName>
</protein>
<keyword evidence="5 6" id="KW-0472">Membrane</keyword>
<reference evidence="7 8" key="1">
    <citation type="submission" date="2018-12" db="EMBL/GenBank/DDBJ databases">
        <title>The genome sequences of Variovorax guangxiensis DSM 27352.</title>
        <authorList>
            <person name="Gao J."/>
            <person name="Sun J."/>
        </authorList>
    </citation>
    <scope>NUCLEOTIDE SEQUENCE [LARGE SCALE GENOMIC DNA]</scope>
    <source>
        <strain evidence="7 8">DSM 27352</strain>
    </source>
</reference>
<feature type="transmembrane region" description="Helical" evidence="6">
    <location>
        <begin position="73"/>
        <end position="94"/>
    </location>
</feature>
<accession>A0A3S0ZEU1</accession>
<evidence type="ECO:0000256" key="2">
    <source>
        <dbReference type="ARBA" id="ARBA00022475"/>
    </source>
</evidence>
<evidence type="ECO:0000256" key="3">
    <source>
        <dbReference type="ARBA" id="ARBA00022692"/>
    </source>
</evidence>
<dbReference type="PANTHER" id="PTHR30086">
    <property type="entry name" value="ARGININE EXPORTER PROTEIN ARGO"/>
    <property type="match status" value="1"/>
</dbReference>
<dbReference type="OrthoDB" id="5638726at2"/>
<evidence type="ECO:0000313" key="7">
    <source>
        <dbReference type="EMBL" id="RUR71476.1"/>
    </source>
</evidence>
<dbReference type="InterPro" id="IPR001123">
    <property type="entry name" value="LeuE-type"/>
</dbReference>
<feature type="transmembrane region" description="Helical" evidence="6">
    <location>
        <begin position="153"/>
        <end position="177"/>
    </location>
</feature>
<proteinExistence type="predicted"/>
<sequence length="212" mass="21704">MQAVQVTTAFANGLFMSLVLIVAIGAQNAYVLRQGLRREHVGAVVLFCAASDAVLIGAGVAGMAQALKGRPMLATALAGLGAAFLCAYGLRALWRSRQPAALQATAQGASSLSRAAVVAQAAGFTLLNPHVYLDTVLLVGSAGAQQAGLLKVWFVAGAATASALWFTSLGFGARLLAPIFAKPRAWQMLDALIGGTMLVLAAMLLRRALAGA</sequence>
<dbReference type="Proteomes" id="UP000281118">
    <property type="component" value="Unassembled WGS sequence"/>
</dbReference>
<evidence type="ECO:0000256" key="6">
    <source>
        <dbReference type="SAM" id="Phobius"/>
    </source>
</evidence>
<dbReference type="GO" id="GO:0005886">
    <property type="term" value="C:plasma membrane"/>
    <property type="evidence" value="ECO:0007669"/>
    <property type="project" value="UniProtKB-SubCell"/>
</dbReference>
<keyword evidence="2" id="KW-1003">Cell membrane</keyword>
<dbReference type="PANTHER" id="PTHR30086:SF20">
    <property type="entry name" value="ARGININE EXPORTER PROTEIN ARGO-RELATED"/>
    <property type="match status" value="1"/>
</dbReference>
<feature type="transmembrane region" description="Helical" evidence="6">
    <location>
        <begin position="44"/>
        <end position="67"/>
    </location>
</feature>
<dbReference type="AlphaFoldDB" id="A0A3S0ZEU1"/>
<dbReference type="EMBL" id="RXFT01000021">
    <property type="protein sequence ID" value="RUR71476.1"/>
    <property type="molecule type" value="Genomic_DNA"/>
</dbReference>
<evidence type="ECO:0000313" key="8">
    <source>
        <dbReference type="Proteomes" id="UP000281118"/>
    </source>
</evidence>
<organism evidence="7 8">
    <name type="scientific">Variovorax guangxiensis</name>
    <dbReference type="NCBI Taxonomy" id="1775474"/>
    <lineage>
        <taxon>Bacteria</taxon>
        <taxon>Pseudomonadati</taxon>
        <taxon>Pseudomonadota</taxon>
        <taxon>Betaproteobacteria</taxon>
        <taxon>Burkholderiales</taxon>
        <taxon>Comamonadaceae</taxon>
        <taxon>Variovorax</taxon>
    </lineage>
</organism>
<keyword evidence="4 6" id="KW-1133">Transmembrane helix</keyword>
<dbReference type="RefSeq" id="WP_126025544.1">
    <property type="nucleotide sequence ID" value="NZ_RXFT01000021.1"/>
</dbReference>
<evidence type="ECO:0000256" key="1">
    <source>
        <dbReference type="ARBA" id="ARBA00004651"/>
    </source>
</evidence>
<comment type="caution">
    <text evidence="7">The sequence shown here is derived from an EMBL/GenBank/DDBJ whole genome shotgun (WGS) entry which is preliminary data.</text>
</comment>
<comment type="subcellular location">
    <subcellularLocation>
        <location evidence="1">Cell membrane</location>
        <topology evidence="1">Multi-pass membrane protein</topology>
    </subcellularLocation>
</comment>
<keyword evidence="3 6" id="KW-0812">Transmembrane</keyword>
<gene>
    <name evidence="7" type="ORF">EJP67_30975</name>
</gene>
<evidence type="ECO:0000256" key="5">
    <source>
        <dbReference type="ARBA" id="ARBA00023136"/>
    </source>
</evidence>